<dbReference type="EMBL" id="JANAVB010021999">
    <property type="protein sequence ID" value="KAJ6824502.1"/>
    <property type="molecule type" value="Genomic_DNA"/>
</dbReference>
<dbReference type="AlphaFoldDB" id="A0AAX6G7B5"/>
<sequence length="53" mass="6211">MLLWLGVFILVLRDALKNLEERDVNGCFLSRECDKIIECRLSRRSRAFLLGTK</sequence>
<organism evidence="3 4">
    <name type="scientific">Iris pallida</name>
    <name type="common">Sweet iris</name>
    <dbReference type="NCBI Taxonomy" id="29817"/>
    <lineage>
        <taxon>Eukaryota</taxon>
        <taxon>Viridiplantae</taxon>
        <taxon>Streptophyta</taxon>
        <taxon>Embryophyta</taxon>
        <taxon>Tracheophyta</taxon>
        <taxon>Spermatophyta</taxon>
        <taxon>Magnoliopsida</taxon>
        <taxon>Liliopsida</taxon>
        <taxon>Asparagales</taxon>
        <taxon>Iridaceae</taxon>
        <taxon>Iridoideae</taxon>
        <taxon>Irideae</taxon>
        <taxon>Iris</taxon>
    </lineage>
</organism>
<reference evidence="3" key="1">
    <citation type="journal article" date="2023" name="GigaByte">
        <title>Genome assembly of the bearded iris, Iris pallida Lam.</title>
        <authorList>
            <person name="Bruccoleri R.E."/>
            <person name="Oakeley E.J."/>
            <person name="Faust A.M.E."/>
            <person name="Altorfer M."/>
            <person name="Dessus-Babus S."/>
            <person name="Burckhardt D."/>
            <person name="Oertli M."/>
            <person name="Naumann U."/>
            <person name="Petersen F."/>
            <person name="Wong J."/>
        </authorList>
    </citation>
    <scope>NUCLEOTIDE SEQUENCE</scope>
    <source>
        <strain evidence="3">GSM-AAB239-AS_SAM_17_03QT</strain>
    </source>
</reference>
<keyword evidence="1" id="KW-0732">Signal</keyword>
<protein>
    <submittedName>
        <fullName evidence="3">Uncharacterized protein</fullName>
    </submittedName>
</protein>
<evidence type="ECO:0000313" key="3">
    <source>
        <dbReference type="EMBL" id="KAJ6824502.1"/>
    </source>
</evidence>
<reference evidence="3" key="2">
    <citation type="submission" date="2023-04" db="EMBL/GenBank/DDBJ databases">
        <authorList>
            <person name="Bruccoleri R.E."/>
            <person name="Oakeley E.J."/>
            <person name="Faust A.-M."/>
            <person name="Dessus-Babus S."/>
            <person name="Altorfer M."/>
            <person name="Burckhardt D."/>
            <person name="Oertli M."/>
            <person name="Naumann U."/>
            <person name="Petersen F."/>
            <person name="Wong J."/>
        </authorList>
    </citation>
    <scope>NUCLEOTIDE SEQUENCE</scope>
    <source>
        <strain evidence="3">GSM-AAB239-AS_SAM_17_03QT</strain>
        <tissue evidence="3">Leaf</tissue>
    </source>
</reference>
<dbReference type="EMBL" id="JANAVB010044531">
    <property type="protein sequence ID" value="KAJ6791221.1"/>
    <property type="molecule type" value="Genomic_DNA"/>
</dbReference>
<feature type="signal peptide" evidence="1">
    <location>
        <begin position="1"/>
        <end position="17"/>
    </location>
</feature>
<feature type="chain" id="PRO_5044718777" evidence="1">
    <location>
        <begin position="18"/>
        <end position="53"/>
    </location>
</feature>
<comment type="caution">
    <text evidence="3">The sequence shown here is derived from an EMBL/GenBank/DDBJ whole genome shotgun (WGS) entry which is preliminary data.</text>
</comment>
<evidence type="ECO:0000313" key="4">
    <source>
        <dbReference type="Proteomes" id="UP001140949"/>
    </source>
</evidence>
<evidence type="ECO:0000256" key="1">
    <source>
        <dbReference type="SAM" id="SignalP"/>
    </source>
</evidence>
<proteinExistence type="predicted"/>
<keyword evidence="4" id="KW-1185">Reference proteome</keyword>
<evidence type="ECO:0000313" key="2">
    <source>
        <dbReference type="EMBL" id="KAJ6791221.1"/>
    </source>
</evidence>
<accession>A0AAX6G7B5</accession>
<name>A0AAX6G7B5_IRIPA</name>
<dbReference type="Proteomes" id="UP001140949">
    <property type="component" value="Unassembled WGS sequence"/>
</dbReference>
<gene>
    <name evidence="2" type="ORF">M6B38_245270</name>
    <name evidence="3" type="ORF">M6B38_381850</name>
</gene>